<keyword evidence="3" id="KW-1185">Reference proteome</keyword>
<gene>
    <name evidence="2" type="ORF">IV01_25930</name>
</gene>
<dbReference type="PATRIC" id="fig|317.175.peg.5403"/>
<dbReference type="RefSeq" id="WP_032631962.1">
    <property type="nucleotide sequence ID" value="NZ_JPQU01000109.1"/>
</dbReference>
<sequence>MRPANSLTTRAASSIRAGNLPPVTEPLGTVDDDTAEVVERLFRQLQAIFPAHKQAWPDDKALAAAMRSWTKGFVAAGICTLEQIRFGIEQCRKSGSPFAPSVGQFIGWCTPGPEAYGLPASPDAWIEALMGVYSHEGVKIAAIATGLFDLRSAKQDDKGLRQRFEHNYTIVIRRAQSGQPLDGKILTGIGHDSQKTALELADELAEQENQARIIKQGIPVDGASARELLMAKFGKRTAQ</sequence>
<dbReference type="EMBL" id="JPQU01000109">
    <property type="protein sequence ID" value="KFE50121.1"/>
    <property type="molecule type" value="Genomic_DNA"/>
</dbReference>
<feature type="region of interest" description="Disordered" evidence="1">
    <location>
        <begin position="1"/>
        <end position="28"/>
    </location>
</feature>
<accession>A0A085V3V8</accession>
<comment type="caution">
    <text evidence="2">The sequence shown here is derived from an EMBL/GenBank/DDBJ whole genome shotgun (WGS) entry which is preliminary data.</text>
</comment>
<protein>
    <submittedName>
        <fullName evidence="2">Replication protein P</fullName>
    </submittedName>
</protein>
<proteinExistence type="predicted"/>
<dbReference type="Pfam" id="PF06992">
    <property type="entry name" value="Phage_lambda_P"/>
    <property type="match status" value="1"/>
</dbReference>
<dbReference type="InterPro" id="IPR009731">
    <property type="entry name" value="P-like"/>
</dbReference>
<evidence type="ECO:0000313" key="2">
    <source>
        <dbReference type="EMBL" id="KFE50121.1"/>
    </source>
</evidence>
<organism evidence="2 3">
    <name type="scientific">Pseudomonas syringae</name>
    <dbReference type="NCBI Taxonomy" id="317"/>
    <lineage>
        <taxon>Bacteria</taxon>
        <taxon>Pseudomonadati</taxon>
        <taxon>Pseudomonadota</taxon>
        <taxon>Gammaproteobacteria</taxon>
        <taxon>Pseudomonadales</taxon>
        <taxon>Pseudomonadaceae</taxon>
        <taxon>Pseudomonas</taxon>
    </lineage>
</organism>
<dbReference type="GO" id="GO:0006270">
    <property type="term" value="P:DNA replication initiation"/>
    <property type="evidence" value="ECO:0007669"/>
    <property type="project" value="InterPro"/>
</dbReference>
<feature type="compositionally biased region" description="Polar residues" evidence="1">
    <location>
        <begin position="1"/>
        <end position="12"/>
    </location>
</feature>
<evidence type="ECO:0000256" key="1">
    <source>
        <dbReference type="SAM" id="MobiDB-lite"/>
    </source>
</evidence>
<reference evidence="2 3" key="1">
    <citation type="submission" date="2014-07" db="EMBL/GenBank/DDBJ databases">
        <title>Draft Genome Sequences of Environmental Pseudomonas syringae strains.</title>
        <authorList>
            <person name="Baltrus D.A."/>
            <person name="Berge O."/>
            <person name="Morris C."/>
        </authorList>
    </citation>
    <scope>NUCLEOTIDE SEQUENCE [LARGE SCALE GENOMIC DNA]</scope>
    <source>
        <strain evidence="2 3">GAW0119</strain>
    </source>
</reference>
<dbReference type="Proteomes" id="UP000028631">
    <property type="component" value="Unassembled WGS sequence"/>
</dbReference>
<name>A0A085V3V8_PSESX</name>
<evidence type="ECO:0000313" key="3">
    <source>
        <dbReference type="Proteomes" id="UP000028631"/>
    </source>
</evidence>
<dbReference type="AlphaFoldDB" id="A0A085V3V8"/>
<dbReference type="OrthoDB" id="5675790at2"/>